<dbReference type="GO" id="GO:0006281">
    <property type="term" value="P:DNA repair"/>
    <property type="evidence" value="ECO:0007669"/>
    <property type="project" value="UniProtKB-UniRule"/>
</dbReference>
<evidence type="ECO:0000256" key="7">
    <source>
        <dbReference type="ARBA" id="ARBA00023172"/>
    </source>
</evidence>
<comment type="function">
    <text evidence="8 9 10">Involved in DNA repair and in homologous recombination. Binds and assemble on single-stranded DNA to form a nucleoprotein filament. Hydrolyzes ATP in a ssDNA-dependent manner and promotes DNA strand exchange between homologous DNA molecules.</text>
</comment>
<evidence type="ECO:0000256" key="8">
    <source>
        <dbReference type="ARBA" id="ARBA00025684"/>
    </source>
</evidence>
<evidence type="ECO:0000256" key="9">
    <source>
        <dbReference type="HAMAP-Rule" id="MF_00348"/>
    </source>
</evidence>
<dbReference type="InterPro" id="IPR013632">
    <property type="entry name" value="Rad51_C"/>
</dbReference>
<dbReference type="Pfam" id="PF08423">
    <property type="entry name" value="Rad51"/>
    <property type="match status" value="1"/>
</dbReference>
<keyword evidence="3 9" id="KW-0547">Nucleotide-binding</keyword>
<reference evidence="13" key="1">
    <citation type="journal article" date="2014" name="Genome Biol. Evol.">
        <title>Pangenome evidence for extensive interdomain horizontal transfer affecting lineage core and shell genes in uncultured planktonic thaumarchaeota and euryarchaeota.</title>
        <authorList>
            <person name="Deschamps P."/>
            <person name="Zivanovic Y."/>
            <person name="Moreira D."/>
            <person name="Rodriguez-Valera F."/>
            <person name="Lopez-Garcia P."/>
        </authorList>
    </citation>
    <scope>NUCLEOTIDE SEQUENCE</scope>
</reference>
<evidence type="ECO:0000256" key="3">
    <source>
        <dbReference type="ARBA" id="ARBA00022741"/>
    </source>
</evidence>
<feature type="domain" description="RecA family profile 2" evidence="12">
    <location>
        <begin position="274"/>
        <end position="333"/>
    </location>
</feature>
<dbReference type="SUPFAM" id="SSF47794">
    <property type="entry name" value="Rad51 N-terminal domain-like"/>
    <property type="match status" value="1"/>
</dbReference>
<dbReference type="GO" id="GO:0005524">
    <property type="term" value="F:ATP binding"/>
    <property type="evidence" value="ECO:0007669"/>
    <property type="project" value="UniProtKB-UniRule"/>
</dbReference>
<feature type="domain" description="RecA family profile 1" evidence="11">
    <location>
        <begin position="98"/>
        <end position="269"/>
    </location>
</feature>
<proteinExistence type="inferred from homology"/>
<dbReference type="InterPro" id="IPR020588">
    <property type="entry name" value="RecA_ATP-bd"/>
</dbReference>
<dbReference type="FunFam" id="3.40.50.300:FF:002052">
    <property type="entry name" value="DNA repair protein RAD51 homolog"/>
    <property type="match status" value="1"/>
</dbReference>
<dbReference type="PROSITE" id="PS50162">
    <property type="entry name" value="RECA_2"/>
    <property type="match status" value="1"/>
</dbReference>
<dbReference type="InterPro" id="IPR010995">
    <property type="entry name" value="DNA_repair_Rad51/TF_NusA_a-hlx"/>
</dbReference>
<dbReference type="InterPro" id="IPR011938">
    <property type="entry name" value="DNA_recomb/repair_RadA"/>
</dbReference>
<dbReference type="InterPro" id="IPR003593">
    <property type="entry name" value="AAA+_ATPase"/>
</dbReference>
<dbReference type="Gene3D" id="1.10.150.20">
    <property type="entry name" value="5' to 3' exonuclease, C-terminal subdomain"/>
    <property type="match status" value="1"/>
</dbReference>
<evidence type="ECO:0000259" key="12">
    <source>
        <dbReference type="PROSITE" id="PS50163"/>
    </source>
</evidence>
<dbReference type="SUPFAM" id="SSF52540">
    <property type="entry name" value="P-loop containing nucleoside triphosphate hydrolases"/>
    <property type="match status" value="1"/>
</dbReference>
<accession>A0A075FG31</accession>
<keyword evidence="4 9" id="KW-0227">DNA damage</keyword>
<gene>
    <name evidence="9 13" type="primary">radA</name>
</gene>
<dbReference type="GO" id="GO:0006310">
    <property type="term" value="P:DNA recombination"/>
    <property type="evidence" value="ECO:0007669"/>
    <property type="project" value="UniProtKB-UniRule"/>
</dbReference>
<dbReference type="InterPro" id="IPR016467">
    <property type="entry name" value="DNA_recomb/repair_RecA-like"/>
</dbReference>
<dbReference type="NCBIfam" id="NF003301">
    <property type="entry name" value="PRK04301.1"/>
    <property type="match status" value="1"/>
</dbReference>
<evidence type="ECO:0000259" key="11">
    <source>
        <dbReference type="PROSITE" id="PS50162"/>
    </source>
</evidence>
<keyword evidence="5 9" id="KW-0067">ATP-binding</keyword>
<comment type="similarity">
    <text evidence="1 9 10">Belongs to the eukaryotic RecA-like protein family.</text>
</comment>
<evidence type="ECO:0000256" key="10">
    <source>
        <dbReference type="PIRNR" id="PIRNR005856"/>
    </source>
</evidence>
<evidence type="ECO:0000256" key="1">
    <source>
        <dbReference type="ARBA" id="ARBA00008050"/>
    </source>
</evidence>
<organism evidence="13">
    <name type="scientific">uncultured marine group II/III euryarchaeote AD1000_01_G07</name>
    <dbReference type="NCBI Taxonomy" id="1457698"/>
    <lineage>
        <taxon>Archaea</taxon>
        <taxon>Methanobacteriati</taxon>
        <taxon>Methanobacteriota</taxon>
        <taxon>environmental samples</taxon>
    </lineage>
</organism>
<dbReference type="PROSITE" id="PS50163">
    <property type="entry name" value="RECA_3"/>
    <property type="match status" value="1"/>
</dbReference>
<dbReference type="EMBL" id="KF900303">
    <property type="protein sequence ID" value="AIE90249.1"/>
    <property type="molecule type" value="Genomic_DNA"/>
</dbReference>
<dbReference type="SMART" id="SM00382">
    <property type="entry name" value="AAA"/>
    <property type="match status" value="1"/>
</dbReference>
<evidence type="ECO:0000256" key="6">
    <source>
        <dbReference type="ARBA" id="ARBA00023125"/>
    </source>
</evidence>
<dbReference type="PANTHER" id="PTHR22942">
    <property type="entry name" value="RECA/RAD51/RADA DNA STRAND-PAIRING FAMILY MEMBER"/>
    <property type="match status" value="1"/>
</dbReference>
<evidence type="ECO:0000256" key="5">
    <source>
        <dbReference type="ARBA" id="ARBA00022840"/>
    </source>
</evidence>
<dbReference type="Pfam" id="PF14520">
    <property type="entry name" value="HHH_5"/>
    <property type="match status" value="1"/>
</dbReference>
<sequence length="333" mass="36312">MTKKTASEKVEEEKIVIDVDEPVSTVEDLPGVGPATAEKLREAGFEELLAIAVMSPVELAEQAELGEAVSAKIIAGAKKMANIGGFISGTALLDKRRQVQKLTSGASSLDELLGGGFETQAIVEVYGEFGSGKTQIGHQLAVNTILPLERGGFDGEVFYIDTEDTFRPERISQMAEAVGIDPQDALDRIHVARAYNSAHQILLVDEIKRMSKNIEVKLIIVDSLTSHFRAEYIGRGMLAPRQQKLNRHMKELKQLADIQNALVLVTNQVMSKPDAMWGDPTRAIGGHIVAHASTFRLYLRKSKGGRRIARLVDSPNLPDGEAVFTVTTEGLRD</sequence>
<keyword evidence="7 9" id="KW-0233">DNA recombination</keyword>
<dbReference type="Gene3D" id="3.40.50.300">
    <property type="entry name" value="P-loop containing nucleotide triphosphate hydrolases"/>
    <property type="match status" value="1"/>
</dbReference>
<dbReference type="InterPro" id="IPR027417">
    <property type="entry name" value="P-loop_NTPase"/>
</dbReference>
<dbReference type="HAMAP" id="MF_00348">
    <property type="entry name" value="RadA_arch"/>
    <property type="match status" value="1"/>
</dbReference>
<protein>
    <recommendedName>
        <fullName evidence="2 9">DNA repair and recombination protein RadA</fullName>
    </recommendedName>
</protein>
<evidence type="ECO:0000256" key="2">
    <source>
        <dbReference type="ARBA" id="ARBA00018144"/>
    </source>
</evidence>
<dbReference type="AlphaFoldDB" id="A0A075FG31"/>
<name>A0A075FG31_9EURY</name>
<dbReference type="PANTHER" id="PTHR22942:SF30">
    <property type="entry name" value="MEIOTIC RECOMBINATION PROTEIN DMC1_LIM15 HOMOLOG"/>
    <property type="match status" value="1"/>
</dbReference>
<dbReference type="PIRSF" id="PIRSF005856">
    <property type="entry name" value="Rad51"/>
    <property type="match status" value="1"/>
</dbReference>
<dbReference type="GO" id="GO:0140664">
    <property type="term" value="F:ATP-dependent DNA damage sensor activity"/>
    <property type="evidence" value="ECO:0007669"/>
    <property type="project" value="InterPro"/>
</dbReference>
<evidence type="ECO:0000313" key="13">
    <source>
        <dbReference type="EMBL" id="AIE90249.1"/>
    </source>
</evidence>
<dbReference type="NCBIfam" id="TIGR02236">
    <property type="entry name" value="recomb_radA"/>
    <property type="match status" value="1"/>
</dbReference>
<keyword evidence="6 9" id="KW-0238">DNA-binding</keyword>
<evidence type="ECO:0000256" key="4">
    <source>
        <dbReference type="ARBA" id="ARBA00022763"/>
    </source>
</evidence>
<dbReference type="GO" id="GO:0003684">
    <property type="term" value="F:damaged DNA binding"/>
    <property type="evidence" value="ECO:0007669"/>
    <property type="project" value="UniProtKB-UniRule"/>
</dbReference>
<dbReference type="InterPro" id="IPR020587">
    <property type="entry name" value="RecA_monomer-monomer_interface"/>
</dbReference>
<feature type="binding site" evidence="9">
    <location>
        <begin position="127"/>
        <end position="134"/>
    </location>
    <ligand>
        <name>ATP</name>
        <dbReference type="ChEBI" id="CHEBI:30616"/>
    </ligand>
</feature>